<organism evidence="1 2">
    <name type="scientific">Pristionchus entomophagus</name>
    <dbReference type="NCBI Taxonomy" id="358040"/>
    <lineage>
        <taxon>Eukaryota</taxon>
        <taxon>Metazoa</taxon>
        <taxon>Ecdysozoa</taxon>
        <taxon>Nematoda</taxon>
        <taxon>Chromadorea</taxon>
        <taxon>Rhabditida</taxon>
        <taxon>Rhabditina</taxon>
        <taxon>Diplogasteromorpha</taxon>
        <taxon>Diplogasteroidea</taxon>
        <taxon>Neodiplogasteridae</taxon>
        <taxon>Pristionchus</taxon>
    </lineage>
</organism>
<sequence>FVYCKIRTKRPSTIKIASTLQSSLRSSLLKAEFIVLGTGLGGCVFQAKNVLDERKYGMKRVHVDRKWTTTMTVSSSIGLRNK</sequence>
<evidence type="ECO:0000313" key="1">
    <source>
        <dbReference type="EMBL" id="GMS86598.1"/>
    </source>
</evidence>
<dbReference type="Proteomes" id="UP001432027">
    <property type="component" value="Unassembled WGS sequence"/>
</dbReference>
<evidence type="ECO:0000313" key="2">
    <source>
        <dbReference type="Proteomes" id="UP001432027"/>
    </source>
</evidence>
<proteinExistence type="predicted"/>
<feature type="non-terminal residue" evidence="1">
    <location>
        <position position="1"/>
    </location>
</feature>
<reference evidence="1" key="1">
    <citation type="submission" date="2023-10" db="EMBL/GenBank/DDBJ databases">
        <title>Genome assembly of Pristionchus species.</title>
        <authorList>
            <person name="Yoshida K."/>
            <person name="Sommer R.J."/>
        </authorList>
    </citation>
    <scope>NUCLEOTIDE SEQUENCE</scope>
    <source>
        <strain evidence="1">RS0144</strain>
    </source>
</reference>
<gene>
    <name evidence="1" type="ORF">PENTCL1PPCAC_8773</name>
</gene>
<name>A0AAV5SU06_9BILA</name>
<keyword evidence="2" id="KW-1185">Reference proteome</keyword>
<accession>A0AAV5SU06</accession>
<protein>
    <submittedName>
        <fullName evidence="1">Uncharacterized protein</fullName>
    </submittedName>
</protein>
<dbReference type="EMBL" id="BTSX01000002">
    <property type="protein sequence ID" value="GMS86598.1"/>
    <property type="molecule type" value="Genomic_DNA"/>
</dbReference>
<dbReference type="AlphaFoldDB" id="A0AAV5SU06"/>
<comment type="caution">
    <text evidence="1">The sequence shown here is derived from an EMBL/GenBank/DDBJ whole genome shotgun (WGS) entry which is preliminary data.</text>
</comment>